<dbReference type="Proteomes" id="UP001589750">
    <property type="component" value="Unassembled WGS sequence"/>
</dbReference>
<evidence type="ECO:0000313" key="2">
    <source>
        <dbReference type="EMBL" id="MFB9312158.1"/>
    </source>
</evidence>
<dbReference type="InterPro" id="IPR051908">
    <property type="entry name" value="Ribosomal_N-acetyltransferase"/>
</dbReference>
<sequence>MPEENDHGQLVGDVVPGWTPRPWPTPVRLAGRYVVLEPLDVAHAPALHRALCGPDDGALWTYRPTQPPADVGAMERWITDQLATPSVETWAVVPVGGPTPGQAGGVTSFMRIEPATGQVEVAGVLYGRHLQRTPVTTEATHLLMRWAFDDLGYRRFEWKCDSLNEPSRRAAARLGFTYEGRFRHHMITKGRSRDTDWFSVVDTEWPAVRAEHERWLAPDNLDGSGRQRSPLRVVT</sequence>
<protein>
    <submittedName>
        <fullName evidence="2">GNAT family N-acetyltransferase</fullName>
        <ecNumber evidence="2">2.3.-.-</ecNumber>
    </submittedName>
</protein>
<organism evidence="2 3">
    <name type="scientific">Nocardioides plantarum</name>
    <dbReference type="NCBI Taxonomy" id="29299"/>
    <lineage>
        <taxon>Bacteria</taxon>
        <taxon>Bacillati</taxon>
        <taxon>Actinomycetota</taxon>
        <taxon>Actinomycetes</taxon>
        <taxon>Propionibacteriales</taxon>
        <taxon>Nocardioidaceae</taxon>
        <taxon>Nocardioides</taxon>
    </lineage>
</organism>
<dbReference type="Pfam" id="PF13302">
    <property type="entry name" value="Acetyltransf_3"/>
    <property type="match status" value="1"/>
</dbReference>
<name>A0ABV5K5Z6_9ACTN</name>
<dbReference type="GO" id="GO:0016746">
    <property type="term" value="F:acyltransferase activity"/>
    <property type="evidence" value="ECO:0007669"/>
    <property type="project" value="UniProtKB-KW"/>
</dbReference>
<dbReference type="EMBL" id="JBHMDG010000003">
    <property type="protein sequence ID" value="MFB9312158.1"/>
    <property type="molecule type" value="Genomic_DNA"/>
</dbReference>
<gene>
    <name evidence="2" type="ORF">ACFFRI_03795</name>
</gene>
<evidence type="ECO:0000259" key="1">
    <source>
        <dbReference type="Pfam" id="PF13302"/>
    </source>
</evidence>
<keyword evidence="2" id="KW-0808">Transferase</keyword>
<proteinExistence type="predicted"/>
<dbReference type="PANTHER" id="PTHR43441:SF2">
    <property type="entry name" value="FAMILY ACETYLTRANSFERASE, PUTATIVE (AFU_ORTHOLOGUE AFUA_7G00850)-RELATED"/>
    <property type="match status" value="1"/>
</dbReference>
<keyword evidence="3" id="KW-1185">Reference proteome</keyword>
<dbReference type="EC" id="2.3.-.-" evidence="2"/>
<dbReference type="InterPro" id="IPR000182">
    <property type="entry name" value="GNAT_dom"/>
</dbReference>
<dbReference type="Gene3D" id="3.40.630.30">
    <property type="match status" value="1"/>
</dbReference>
<dbReference type="RefSeq" id="WP_140010394.1">
    <property type="nucleotide sequence ID" value="NZ_JBHMDG010000003.1"/>
</dbReference>
<reference evidence="2 3" key="1">
    <citation type="submission" date="2024-09" db="EMBL/GenBank/DDBJ databases">
        <authorList>
            <person name="Sun Q."/>
            <person name="Mori K."/>
        </authorList>
    </citation>
    <scope>NUCLEOTIDE SEQUENCE [LARGE SCALE GENOMIC DNA]</scope>
    <source>
        <strain evidence="2 3">JCM 9626</strain>
    </source>
</reference>
<feature type="domain" description="N-acetyltransferase" evidence="1">
    <location>
        <begin position="35"/>
        <end position="177"/>
    </location>
</feature>
<dbReference type="SUPFAM" id="SSF55729">
    <property type="entry name" value="Acyl-CoA N-acyltransferases (Nat)"/>
    <property type="match status" value="1"/>
</dbReference>
<accession>A0ABV5K5Z6</accession>
<dbReference type="InterPro" id="IPR016181">
    <property type="entry name" value="Acyl_CoA_acyltransferase"/>
</dbReference>
<keyword evidence="2" id="KW-0012">Acyltransferase</keyword>
<dbReference type="PANTHER" id="PTHR43441">
    <property type="entry name" value="RIBOSOMAL-PROTEIN-SERINE ACETYLTRANSFERASE"/>
    <property type="match status" value="1"/>
</dbReference>
<evidence type="ECO:0000313" key="3">
    <source>
        <dbReference type="Proteomes" id="UP001589750"/>
    </source>
</evidence>
<comment type="caution">
    <text evidence="2">The sequence shown here is derived from an EMBL/GenBank/DDBJ whole genome shotgun (WGS) entry which is preliminary data.</text>
</comment>